<dbReference type="Pfam" id="PF01695">
    <property type="entry name" value="IstB_IS21"/>
    <property type="match status" value="1"/>
</dbReference>
<dbReference type="InterPro" id="IPR002611">
    <property type="entry name" value="IstB_ATP-bd"/>
</dbReference>
<evidence type="ECO:0000313" key="3">
    <source>
        <dbReference type="Proteomes" id="UP000219573"/>
    </source>
</evidence>
<dbReference type="GO" id="GO:0006260">
    <property type="term" value="P:DNA replication"/>
    <property type="evidence" value="ECO:0007669"/>
    <property type="project" value="TreeGrafter"/>
</dbReference>
<dbReference type="PANTHER" id="PTHR30050">
    <property type="entry name" value="CHROMOSOMAL REPLICATION INITIATOR PROTEIN DNAA"/>
    <property type="match status" value="1"/>
</dbReference>
<feature type="domain" description="IstB-like ATP-binding" evidence="1">
    <location>
        <begin position="70"/>
        <end position="222"/>
    </location>
</feature>
<proteinExistence type="predicted"/>
<dbReference type="SUPFAM" id="SSF52540">
    <property type="entry name" value="P-loop containing nucleoside triphosphate hydrolases"/>
    <property type="match status" value="1"/>
</dbReference>
<dbReference type="EMBL" id="OBDZ01000034">
    <property type="protein sequence ID" value="SNY44542.1"/>
    <property type="molecule type" value="Genomic_DNA"/>
</dbReference>
<gene>
    <name evidence="2" type="ORF">SAMN06265827_13447</name>
</gene>
<protein>
    <submittedName>
        <fullName evidence="2">DNA replication protein DnaC</fullName>
    </submittedName>
</protein>
<dbReference type="GO" id="GO:0005524">
    <property type="term" value="F:ATP binding"/>
    <property type="evidence" value="ECO:0007669"/>
    <property type="project" value="InterPro"/>
</dbReference>
<dbReference type="Proteomes" id="UP000219573">
    <property type="component" value="Unassembled WGS sequence"/>
</dbReference>
<evidence type="ECO:0000259" key="1">
    <source>
        <dbReference type="Pfam" id="PF01695"/>
    </source>
</evidence>
<organism evidence="2 3">
    <name type="scientific">Orenia metallireducens</name>
    <dbReference type="NCBI Taxonomy" id="1413210"/>
    <lineage>
        <taxon>Bacteria</taxon>
        <taxon>Bacillati</taxon>
        <taxon>Bacillota</taxon>
        <taxon>Clostridia</taxon>
        <taxon>Halanaerobiales</taxon>
        <taxon>Halobacteroidaceae</taxon>
        <taxon>Orenia</taxon>
    </lineage>
</organism>
<evidence type="ECO:0000313" key="2">
    <source>
        <dbReference type="EMBL" id="SNY44542.1"/>
    </source>
</evidence>
<name>A0A285I990_9FIRM</name>
<dbReference type="AlphaFoldDB" id="A0A285I990"/>
<dbReference type="InterPro" id="IPR027417">
    <property type="entry name" value="P-loop_NTPase"/>
</dbReference>
<dbReference type="Gene3D" id="3.40.50.300">
    <property type="entry name" value="P-loop containing nucleotide triphosphate hydrolases"/>
    <property type="match status" value="1"/>
</dbReference>
<keyword evidence="3" id="KW-1185">Reference proteome</keyword>
<dbReference type="RefSeq" id="WP_172431992.1">
    <property type="nucleotide sequence ID" value="NZ_OBDZ01000034.1"/>
</dbReference>
<sequence length="287" mass="33029">MKSLSKTFNLDRLKQTQYKAVWEFQNGEVDKEQFECRACCDKEIIVRRDKDGFLAISCDCKEEKKIKAQKAKEQKRYEENIQAAKIREGFIGKTFADFKELAGKKEAKLAAMDYVYNFEFYRKKGIGITFIGKCGRGKSLLSHIIEQELLDKGYTVINVVAKEFYDDIKNTYSNPAQETSKLIDSAKKVDLLVIDNLNAKRFGADELEKLFIILNYRIENNKPFIVNSTGDMKYLERQLTEDHVSRLIGKNGDPIVVGGIDMRRKHGEAITKLREQNIDKLRAEGRG</sequence>
<dbReference type="PANTHER" id="PTHR30050:SF4">
    <property type="entry name" value="ATP-BINDING PROTEIN RV3427C IN INSERTION SEQUENCE-RELATED"/>
    <property type="match status" value="1"/>
</dbReference>
<accession>A0A285I990</accession>
<reference evidence="3" key="1">
    <citation type="submission" date="2017-09" db="EMBL/GenBank/DDBJ databases">
        <authorList>
            <person name="Varghese N."/>
            <person name="Submissions S."/>
        </authorList>
    </citation>
    <scope>NUCLEOTIDE SEQUENCE [LARGE SCALE GENOMIC DNA]</scope>
    <source>
        <strain evidence="3">MSL47</strain>
    </source>
</reference>